<feature type="compositionally biased region" description="Low complexity" evidence="1">
    <location>
        <begin position="13"/>
        <end position="31"/>
    </location>
</feature>
<accession>A0AAV6R6K9</accession>
<name>A0AAV6R6K9_SOLSE</name>
<evidence type="ECO:0000256" key="1">
    <source>
        <dbReference type="SAM" id="MobiDB-lite"/>
    </source>
</evidence>
<comment type="caution">
    <text evidence="2">The sequence shown here is derived from an EMBL/GenBank/DDBJ whole genome shotgun (WGS) entry which is preliminary data.</text>
</comment>
<feature type="region of interest" description="Disordered" evidence="1">
    <location>
        <begin position="13"/>
        <end position="32"/>
    </location>
</feature>
<proteinExistence type="predicted"/>
<organism evidence="2 3">
    <name type="scientific">Solea senegalensis</name>
    <name type="common">Senegalese sole</name>
    <dbReference type="NCBI Taxonomy" id="28829"/>
    <lineage>
        <taxon>Eukaryota</taxon>
        <taxon>Metazoa</taxon>
        <taxon>Chordata</taxon>
        <taxon>Craniata</taxon>
        <taxon>Vertebrata</taxon>
        <taxon>Euteleostomi</taxon>
        <taxon>Actinopterygii</taxon>
        <taxon>Neopterygii</taxon>
        <taxon>Teleostei</taxon>
        <taxon>Neoteleostei</taxon>
        <taxon>Acanthomorphata</taxon>
        <taxon>Carangaria</taxon>
        <taxon>Pleuronectiformes</taxon>
        <taxon>Pleuronectoidei</taxon>
        <taxon>Soleidae</taxon>
        <taxon>Solea</taxon>
    </lineage>
</organism>
<dbReference type="EMBL" id="JAGKHQ010000013">
    <property type="protein sequence ID" value="KAG7500134.1"/>
    <property type="molecule type" value="Genomic_DNA"/>
</dbReference>
<evidence type="ECO:0000313" key="3">
    <source>
        <dbReference type="Proteomes" id="UP000693946"/>
    </source>
</evidence>
<evidence type="ECO:0000313" key="2">
    <source>
        <dbReference type="EMBL" id="KAG7500134.1"/>
    </source>
</evidence>
<keyword evidence="3" id="KW-1185">Reference proteome</keyword>
<dbReference type="Proteomes" id="UP000693946">
    <property type="component" value="Linkage Group LG20"/>
</dbReference>
<protein>
    <submittedName>
        <fullName evidence="2">Uncharacterized protein</fullName>
    </submittedName>
</protein>
<reference evidence="2 3" key="1">
    <citation type="journal article" date="2021" name="Sci. Rep.">
        <title>Chromosome anchoring in Senegalese sole (Solea senegalensis) reveals sex-associated markers and genome rearrangements in flatfish.</title>
        <authorList>
            <person name="Guerrero-Cozar I."/>
            <person name="Gomez-Garrido J."/>
            <person name="Berbel C."/>
            <person name="Martinez-Blanch J.F."/>
            <person name="Alioto T."/>
            <person name="Claros M.G."/>
            <person name="Gagnaire P.A."/>
            <person name="Manchado M."/>
        </authorList>
    </citation>
    <scope>NUCLEOTIDE SEQUENCE [LARGE SCALE GENOMIC DNA]</scope>
    <source>
        <strain evidence="2">Sse05_10M</strain>
    </source>
</reference>
<dbReference type="AlphaFoldDB" id="A0AAV6R6K9"/>
<gene>
    <name evidence="2" type="ORF">JOB18_010074</name>
</gene>
<sequence length="73" mass="7878">MRPAPLCRSAAGSLGITSSASSSPLQPQLTLRSHRRLPRVPLACGSPITEERERRMRSLPSAEVHLSVCDVLS</sequence>